<dbReference type="RefSeq" id="WP_023175628.1">
    <property type="nucleotide sequence ID" value="NC_022600.1"/>
</dbReference>
<dbReference type="eggNOG" id="COG1309">
    <property type="taxonomic scope" value="Bacteria"/>
</dbReference>
<evidence type="ECO:0000256" key="2">
    <source>
        <dbReference type="ARBA" id="ARBA00023125"/>
    </source>
</evidence>
<dbReference type="SUPFAM" id="SSF48498">
    <property type="entry name" value="Tetracyclin repressor-like, C-terminal domain"/>
    <property type="match status" value="1"/>
</dbReference>
<dbReference type="InterPro" id="IPR050109">
    <property type="entry name" value="HTH-type_TetR-like_transc_reg"/>
</dbReference>
<keyword evidence="3" id="KW-0804">Transcription</keyword>
<dbReference type="Gene3D" id="1.10.357.10">
    <property type="entry name" value="Tetracycline Repressor, domain 2"/>
    <property type="match status" value="1"/>
</dbReference>
<evidence type="ECO:0000259" key="6">
    <source>
        <dbReference type="PROSITE" id="PS50977"/>
    </source>
</evidence>
<dbReference type="SUPFAM" id="SSF46689">
    <property type="entry name" value="Homeodomain-like"/>
    <property type="match status" value="1"/>
</dbReference>
<dbReference type="PROSITE" id="PS50977">
    <property type="entry name" value="HTH_TETR_2"/>
    <property type="match status" value="1"/>
</dbReference>
<keyword evidence="8" id="KW-1185">Reference proteome</keyword>
<dbReference type="PATRIC" id="fig|1183438.3.peg.3980"/>
<feature type="domain" description="HTH tetR-type" evidence="6">
    <location>
        <begin position="22"/>
        <end position="82"/>
    </location>
</feature>
<evidence type="ECO:0000256" key="5">
    <source>
        <dbReference type="SAM" id="MobiDB-lite"/>
    </source>
</evidence>
<evidence type="ECO:0000256" key="1">
    <source>
        <dbReference type="ARBA" id="ARBA00023015"/>
    </source>
</evidence>
<dbReference type="EMBL" id="CP003587">
    <property type="protein sequence ID" value="AGY60288.1"/>
    <property type="molecule type" value="Genomic_DNA"/>
</dbReference>
<dbReference type="InterPro" id="IPR036271">
    <property type="entry name" value="Tet_transcr_reg_TetR-rel_C_sf"/>
</dbReference>
<dbReference type="InterPro" id="IPR025996">
    <property type="entry name" value="MT1864/Rv1816-like_C"/>
</dbReference>
<protein>
    <submittedName>
        <fullName evidence="7">TetR family transcriptional regulator</fullName>
    </submittedName>
</protein>
<feature type="DNA-binding region" description="H-T-H motif" evidence="4">
    <location>
        <begin position="45"/>
        <end position="64"/>
    </location>
</feature>
<dbReference type="Proteomes" id="UP000017396">
    <property type="component" value="Chromosome"/>
</dbReference>
<proteinExistence type="predicted"/>
<dbReference type="KEGG" id="glj:GKIL_4042"/>
<keyword evidence="2 4" id="KW-0238">DNA-binding</keyword>
<feature type="region of interest" description="Disordered" evidence="5">
    <location>
        <begin position="1"/>
        <end position="21"/>
    </location>
</feature>
<evidence type="ECO:0000256" key="4">
    <source>
        <dbReference type="PROSITE-ProRule" id="PRU00335"/>
    </source>
</evidence>
<dbReference type="Pfam" id="PF00440">
    <property type="entry name" value="TetR_N"/>
    <property type="match status" value="1"/>
</dbReference>
<evidence type="ECO:0000313" key="8">
    <source>
        <dbReference type="Proteomes" id="UP000017396"/>
    </source>
</evidence>
<dbReference type="PANTHER" id="PTHR30055">
    <property type="entry name" value="HTH-TYPE TRANSCRIPTIONAL REGULATOR RUTR"/>
    <property type="match status" value="1"/>
</dbReference>
<gene>
    <name evidence="7" type="ORF">GKIL_4042</name>
</gene>
<dbReference type="AlphaFoldDB" id="U5QN09"/>
<dbReference type="HOGENOM" id="CLU_069356_40_3_3"/>
<dbReference type="PANTHER" id="PTHR30055:SF212">
    <property type="entry name" value="TETR-FAMILY FAMILY TRANSCRIPTIONAL REGULATOR"/>
    <property type="match status" value="1"/>
</dbReference>
<dbReference type="PRINTS" id="PR00455">
    <property type="entry name" value="HTHTETR"/>
</dbReference>
<evidence type="ECO:0000256" key="3">
    <source>
        <dbReference type="ARBA" id="ARBA00023163"/>
    </source>
</evidence>
<dbReference type="InterPro" id="IPR009057">
    <property type="entry name" value="Homeodomain-like_sf"/>
</dbReference>
<sequence>MSNPSRRQGRGGRPPREPEQKDAVRAQILLAARRLIVEDGFRALSIRKLASEIQYSPAAIYLYFESREAIARELCLQGYRELLRCLHVAIQATADPQANLRACFAAYVNFGLSEVETYRLIFIDEPEYLAAAFANWPADNPATQAYRLLLDVAQAVLCVDGGEPPRLSVVEFAETCWAAMHGIVSLKLTCPAFPTTPVEVLGRSTVELLLRGLRS</sequence>
<keyword evidence="1" id="KW-0805">Transcription regulation</keyword>
<dbReference type="GO" id="GO:0003700">
    <property type="term" value="F:DNA-binding transcription factor activity"/>
    <property type="evidence" value="ECO:0007669"/>
    <property type="project" value="TreeGrafter"/>
</dbReference>
<reference evidence="7 8" key="1">
    <citation type="journal article" date="2013" name="PLoS ONE">
        <title>Cultivation and Complete Genome Sequencing of Gloeobacter kilaueensis sp. nov., from a Lava Cave in Kilauea Caldera, Hawai'i.</title>
        <authorList>
            <person name="Saw J.H."/>
            <person name="Schatz M."/>
            <person name="Brown M.V."/>
            <person name="Kunkel D.D."/>
            <person name="Foster J.S."/>
            <person name="Shick H."/>
            <person name="Christensen S."/>
            <person name="Hou S."/>
            <person name="Wan X."/>
            <person name="Donachie S.P."/>
        </authorList>
    </citation>
    <scope>NUCLEOTIDE SEQUENCE [LARGE SCALE GENOMIC DNA]</scope>
    <source>
        <strain evidence="8">JS</strain>
    </source>
</reference>
<dbReference type="OrthoDB" id="9780939at2"/>
<dbReference type="STRING" id="1183438.GKIL_4042"/>
<evidence type="ECO:0000313" key="7">
    <source>
        <dbReference type="EMBL" id="AGY60288.1"/>
    </source>
</evidence>
<accession>U5QN09</accession>
<name>U5QN09_GLOK1</name>
<organism evidence="7 8">
    <name type="scientific">Gloeobacter kilaueensis (strain ATCC BAA-2537 / CCAP 1431/1 / ULC 316 / JS1)</name>
    <dbReference type="NCBI Taxonomy" id="1183438"/>
    <lineage>
        <taxon>Bacteria</taxon>
        <taxon>Bacillati</taxon>
        <taxon>Cyanobacteriota</taxon>
        <taxon>Cyanophyceae</taxon>
        <taxon>Gloeobacterales</taxon>
        <taxon>Gloeobacteraceae</taxon>
        <taxon>Gloeobacter</taxon>
    </lineage>
</organism>
<dbReference type="InterPro" id="IPR001647">
    <property type="entry name" value="HTH_TetR"/>
</dbReference>
<dbReference type="Pfam" id="PF13305">
    <property type="entry name" value="TetR_C_33"/>
    <property type="match status" value="1"/>
</dbReference>
<dbReference type="GO" id="GO:0000976">
    <property type="term" value="F:transcription cis-regulatory region binding"/>
    <property type="evidence" value="ECO:0007669"/>
    <property type="project" value="TreeGrafter"/>
</dbReference>